<dbReference type="InterPro" id="IPR036271">
    <property type="entry name" value="Tet_transcr_reg_TetR-rel_C_sf"/>
</dbReference>
<dbReference type="InterPro" id="IPR001647">
    <property type="entry name" value="HTH_TetR"/>
</dbReference>
<evidence type="ECO:0000313" key="6">
    <source>
        <dbReference type="EMBL" id="GMA28860.1"/>
    </source>
</evidence>
<dbReference type="PANTHER" id="PTHR30055:SF209">
    <property type="entry name" value="POSSIBLE TRANSCRIPTIONAL REGULATORY PROTEIN (PROBABLY TETR-FAMILY)"/>
    <property type="match status" value="1"/>
</dbReference>
<comment type="caution">
    <text evidence="6">The sequence shown here is derived from an EMBL/GenBank/DDBJ whole genome shotgun (WGS) entry which is preliminary data.</text>
</comment>
<evidence type="ECO:0000259" key="5">
    <source>
        <dbReference type="PROSITE" id="PS50977"/>
    </source>
</evidence>
<dbReference type="Gene3D" id="1.10.357.10">
    <property type="entry name" value="Tetracycline Repressor, domain 2"/>
    <property type="match status" value="1"/>
</dbReference>
<reference evidence="6 7" key="1">
    <citation type="journal article" date="2014" name="Int. J. Syst. Evol. Microbiol.">
        <title>Complete genome sequence of Corynebacterium casei LMG S-19264T (=DSM 44701T), isolated from a smear-ripened cheese.</title>
        <authorList>
            <consortium name="US DOE Joint Genome Institute (JGI-PGF)"/>
            <person name="Walter F."/>
            <person name="Albersmeier A."/>
            <person name="Kalinowski J."/>
            <person name="Ruckert C."/>
        </authorList>
    </citation>
    <scope>NUCLEOTIDE SEQUENCE [LARGE SCALE GENOMIC DNA]</scope>
    <source>
        <strain evidence="6 7">NBRC 112289</strain>
    </source>
</reference>
<dbReference type="EMBL" id="BSUL01000001">
    <property type="protein sequence ID" value="GMA28860.1"/>
    <property type="molecule type" value="Genomic_DNA"/>
</dbReference>
<keyword evidence="7" id="KW-1185">Reference proteome</keyword>
<keyword evidence="2 4" id="KW-0238">DNA-binding</keyword>
<dbReference type="SUPFAM" id="SSF46689">
    <property type="entry name" value="Homeodomain-like"/>
    <property type="match status" value="1"/>
</dbReference>
<dbReference type="RefSeq" id="WP_284232432.1">
    <property type="nucleotide sequence ID" value="NZ_BSUL01000001.1"/>
</dbReference>
<feature type="DNA-binding region" description="H-T-H motif" evidence="4">
    <location>
        <begin position="42"/>
        <end position="61"/>
    </location>
</feature>
<dbReference type="Proteomes" id="UP001157160">
    <property type="component" value="Unassembled WGS sequence"/>
</dbReference>
<evidence type="ECO:0000256" key="1">
    <source>
        <dbReference type="ARBA" id="ARBA00023015"/>
    </source>
</evidence>
<dbReference type="InterPro" id="IPR050109">
    <property type="entry name" value="HTH-type_TetR-like_transc_reg"/>
</dbReference>
<accession>A0AA37XBW8</accession>
<dbReference type="PANTHER" id="PTHR30055">
    <property type="entry name" value="HTH-TYPE TRANSCRIPTIONAL REGULATOR RUTR"/>
    <property type="match status" value="1"/>
</dbReference>
<gene>
    <name evidence="6" type="ORF">GCM10025874_21130</name>
</gene>
<evidence type="ECO:0000256" key="2">
    <source>
        <dbReference type="ARBA" id="ARBA00023125"/>
    </source>
</evidence>
<dbReference type="AlphaFoldDB" id="A0AA37XBW8"/>
<dbReference type="Pfam" id="PF00440">
    <property type="entry name" value="TetR_N"/>
    <property type="match status" value="1"/>
</dbReference>
<dbReference type="GO" id="GO:0000976">
    <property type="term" value="F:transcription cis-regulatory region binding"/>
    <property type="evidence" value="ECO:0007669"/>
    <property type="project" value="TreeGrafter"/>
</dbReference>
<name>A0AA37XBW8_9MICO</name>
<evidence type="ECO:0000313" key="7">
    <source>
        <dbReference type="Proteomes" id="UP001157160"/>
    </source>
</evidence>
<dbReference type="InterPro" id="IPR009057">
    <property type="entry name" value="Homeodomain-like_sf"/>
</dbReference>
<organism evidence="6 7">
    <name type="scientific">Arenivirga flava</name>
    <dbReference type="NCBI Taxonomy" id="1930060"/>
    <lineage>
        <taxon>Bacteria</taxon>
        <taxon>Bacillati</taxon>
        <taxon>Actinomycetota</taxon>
        <taxon>Actinomycetes</taxon>
        <taxon>Micrococcales</taxon>
        <taxon>Microbacteriaceae</taxon>
        <taxon>Arenivirga</taxon>
    </lineage>
</organism>
<proteinExistence type="predicted"/>
<dbReference type="PROSITE" id="PS50977">
    <property type="entry name" value="HTH_TETR_2"/>
    <property type="match status" value="1"/>
</dbReference>
<protein>
    <submittedName>
        <fullName evidence="6">Transcriptional regulator, TetR family protein</fullName>
    </submittedName>
</protein>
<dbReference type="InterPro" id="IPR025996">
    <property type="entry name" value="MT1864/Rv1816-like_C"/>
</dbReference>
<keyword evidence="1" id="KW-0805">Transcription regulation</keyword>
<dbReference type="SUPFAM" id="SSF48498">
    <property type="entry name" value="Tetracyclin repressor-like, C-terminal domain"/>
    <property type="match status" value="1"/>
</dbReference>
<evidence type="ECO:0000256" key="3">
    <source>
        <dbReference type="ARBA" id="ARBA00023163"/>
    </source>
</evidence>
<sequence>MTITEDQPKRARNARGEGTKLRQEILEATESLLETLPVEKVTLRGIAREAGVAAPSIYRHFSDLDAILRALVVVAFDDLTAELSRAQSGTRPSSRLRQSCAAYLAFAESQPQRYRLLFGGVWNAAEAAPASPEEYAARREIGMNALGVIATTLAECVEAGESTSPDPSADATALWVAMHGLAELRRTTPMFPWPEALDDRLIDTVARLR</sequence>
<evidence type="ECO:0000256" key="4">
    <source>
        <dbReference type="PROSITE-ProRule" id="PRU00335"/>
    </source>
</evidence>
<feature type="domain" description="HTH tetR-type" evidence="5">
    <location>
        <begin position="19"/>
        <end position="79"/>
    </location>
</feature>
<keyword evidence="3" id="KW-0804">Transcription</keyword>
<dbReference type="GO" id="GO:0003700">
    <property type="term" value="F:DNA-binding transcription factor activity"/>
    <property type="evidence" value="ECO:0007669"/>
    <property type="project" value="TreeGrafter"/>
</dbReference>
<dbReference type="Pfam" id="PF13305">
    <property type="entry name" value="TetR_C_33"/>
    <property type="match status" value="1"/>
</dbReference>